<dbReference type="PANTHER" id="PTHR20933">
    <property type="entry name" value="F-BOX ONLY PROTEIN 33"/>
    <property type="match status" value="1"/>
</dbReference>
<dbReference type="InterPro" id="IPR001810">
    <property type="entry name" value="F-box_dom"/>
</dbReference>
<evidence type="ECO:0000313" key="2">
    <source>
        <dbReference type="EMBL" id="CDW27897.1"/>
    </source>
</evidence>
<dbReference type="Gene3D" id="3.80.10.10">
    <property type="entry name" value="Ribonuclease Inhibitor"/>
    <property type="match status" value="2"/>
</dbReference>
<dbReference type="Pfam" id="PF12937">
    <property type="entry name" value="F-box-like"/>
    <property type="match status" value="1"/>
</dbReference>
<dbReference type="InterPro" id="IPR036047">
    <property type="entry name" value="F-box-like_dom_sf"/>
</dbReference>
<protein>
    <submittedName>
        <fullName evidence="2">Fbox/LRRrepeat protein 7like [Megachile rotundata]</fullName>
    </submittedName>
</protein>
<dbReference type="Gene3D" id="1.20.1280.50">
    <property type="match status" value="1"/>
</dbReference>
<dbReference type="InterPro" id="IPR032675">
    <property type="entry name" value="LRR_dom_sf"/>
</dbReference>
<dbReference type="AlphaFoldDB" id="A0A0K2TQF2"/>
<dbReference type="PROSITE" id="PS50181">
    <property type="entry name" value="FBOX"/>
    <property type="match status" value="1"/>
</dbReference>
<dbReference type="SUPFAM" id="SSF52047">
    <property type="entry name" value="RNI-like"/>
    <property type="match status" value="1"/>
</dbReference>
<dbReference type="GO" id="GO:0031398">
    <property type="term" value="P:positive regulation of protein ubiquitination"/>
    <property type="evidence" value="ECO:0007669"/>
    <property type="project" value="TreeGrafter"/>
</dbReference>
<organism evidence="2">
    <name type="scientific">Lepeophtheirus salmonis</name>
    <name type="common">Salmon louse</name>
    <name type="synonym">Caligus salmonis</name>
    <dbReference type="NCBI Taxonomy" id="72036"/>
    <lineage>
        <taxon>Eukaryota</taxon>
        <taxon>Metazoa</taxon>
        <taxon>Ecdysozoa</taxon>
        <taxon>Arthropoda</taxon>
        <taxon>Crustacea</taxon>
        <taxon>Multicrustacea</taxon>
        <taxon>Hexanauplia</taxon>
        <taxon>Copepoda</taxon>
        <taxon>Siphonostomatoida</taxon>
        <taxon>Caligidae</taxon>
        <taxon>Lepeophtheirus</taxon>
    </lineage>
</organism>
<evidence type="ECO:0000259" key="1">
    <source>
        <dbReference type="PROSITE" id="PS50181"/>
    </source>
</evidence>
<dbReference type="EMBL" id="HACA01010536">
    <property type="protein sequence ID" value="CDW27897.1"/>
    <property type="molecule type" value="Transcribed_RNA"/>
</dbReference>
<dbReference type="PANTHER" id="PTHR20933:SF4">
    <property type="entry name" value="F-BOX INVOLVED IN POLYQ PATHOGENESIS, ISOFORM A"/>
    <property type="match status" value="1"/>
</dbReference>
<sequence>MDLVAGVGEMFSNLAVGLSTTGTNPDTSRIIMSKKSGPPVFESLPDKVLLIIFSYLPHREICKYSLVCKKWKMIAQDSRLWNFVSLRSEISGLHVDRVDNLINIIPIKFGANLKYLELPTELVTPQVLEMLAKKCPNITHLLIDFAQANQLHDFTDLNGFPTSLKFMCIYLSDVIFLDNFMKKIYSFINGLEMLHIVGTYEKGEEIEGEIYEVLNFKTLKQATPNLRIINLYGVSFLDDSHIEAFSSNCIQLQVLNVNFCSRVEGQSLKILVHRCRNLTCLMLQQTNLKGEYVSQVEWENAVNLQELDVTATDLPKDVLLDVLTRIPSLRWLSAGQLDGFTDSVLKQWMENGNLKSLVALDLDSSDNLTEDSLHKFVSEYGAQLEGLSLSGMVHITDSLWASILPMLRNARILVLGTSEKMSMKIHVDHLIDSIAKYCPHLERLEFRWDNQTLRFSDKNQKAIDMLRSKCLKLKCMALSDGKLYEIMRGNFERADRKSVIRTTTMTRVTLHYLLKYYKELLFS</sequence>
<dbReference type="SMART" id="SM00256">
    <property type="entry name" value="FBOX"/>
    <property type="match status" value="1"/>
</dbReference>
<dbReference type="OrthoDB" id="3219396at2759"/>
<name>A0A0K2TQF2_LEPSM</name>
<dbReference type="SUPFAM" id="SSF81383">
    <property type="entry name" value="F-box domain"/>
    <property type="match status" value="1"/>
</dbReference>
<reference evidence="2" key="1">
    <citation type="submission" date="2014-05" db="EMBL/GenBank/DDBJ databases">
        <authorList>
            <person name="Chronopoulou M."/>
        </authorList>
    </citation>
    <scope>NUCLEOTIDE SEQUENCE</scope>
    <source>
        <tissue evidence="2">Whole organism</tissue>
    </source>
</reference>
<accession>A0A0K2TQF2</accession>
<feature type="domain" description="F-box" evidence="1">
    <location>
        <begin position="38"/>
        <end position="84"/>
    </location>
</feature>
<proteinExistence type="predicted"/>